<evidence type="ECO:0000313" key="10">
    <source>
        <dbReference type="Proteomes" id="UP000593906"/>
    </source>
</evidence>
<dbReference type="AlphaFoldDB" id="A0A7S7LFB3"/>
<feature type="binding site" evidence="6">
    <location>
        <position position="335"/>
    </location>
    <ligand>
        <name>ATP</name>
        <dbReference type="ChEBI" id="CHEBI:30616"/>
    </ligand>
</feature>
<dbReference type="InterPro" id="IPR017441">
    <property type="entry name" value="Protein_kinase_ATP_BS"/>
</dbReference>
<dbReference type="Pfam" id="PF00069">
    <property type="entry name" value="Pkinase"/>
    <property type="match status" value="1"/>
</dbReference>
<dbReference type="Gene3D" id="1.10.510.10">
    <property type="entry name" value="Transferase(Phosphotransferase) domain 1"/>
    <property type="match status" value="1"/>
</dbReference>
<dbReference type="PANTHER" id="PTHR45646">
    <property type="entry name" value="SERINE/THREONINE-PROTEIN KINASE DOA-RELATED"/>
    <property type="match status" value="1"/>
</dbReference>
<name>A0A7S7LFB3_CRYPV</name>
<dbReference type="GO" id="GO:0005524">
    <property type="term" value="F:ATP binding"/>
    <property type="evidence" value="ECO:0007669"/>
    <property type="project" value="UniProtKB-UniRule"/>
</dbReference>
<evidence type="ECO:0000256" key="1">
    <source>
        <dbReference type="ARBA" id="ARBA00022527"/>
    </source>
</evidence>
<evidence type="ECO:0000259" key="8">
    <source>
        <dbReference type="PROSITE" id="PS50011"/>
    </source>
</evidence>
<evidence type="ECO:0000256" key="6">
    <source>
        <dbReference type="PROSITE-ProRule" id="PRU10141"/>
    </source>
</evidence>
<dbReference type="GO" id="GO:0005634">
    <property type="term" value="C:nucleus"/>
    <property type="evidence" value="ECO:0007669"/>
    <property type="project" value="TreeGrafter"/>
</dbReference>
<dbReference type="OMA" id="SDECRSD"/>
<dbReference type="SMART" id="SM00220">
    <property type="entry name" value="S_TKc"/>
    <property type="match status" value="1"/>
</dbReference>
<dbReference type="PANTHER" id="PTHR45646:SF11">
    <property type="entry name" value="SERINE_THREONINE-PROTEIN KINASE DOA"/>
    <property type="match status" value="1"/>
</dbReference>
<dbReference type="VEuPathDB" id="CryptoDB:CPATCC_0022050"/>
<reference evidence="9 10" key="1">
    <citation type="submission" date="2019-09" db="EMBL/GenBank/DDBJ databases">
        <title>Consistent, comparative and evidence-based genome assembly and annotation for Cryptosporidium parvum, C. hominis and C. tyzzeri.</title>
        <authorList>
            <person name="Baptista R.P."/>
            <person name="Li Y."/>
            <person name="Sateriale A."/>
            <person name="Ansell B."/>
            <person name="Jex A."/>
            <person name="Sanders M."/>
            <person name="Brooks K."/>
            <person name="Tracey A."/>
            <person name="Berriman M."/>
            <person name="Striepen B."/>
            <person name="Cotton J.A."/>
            <person name="Kissinger J.C."/>
        </authorList>
    </citation>
    <scope>NUCLEOTIDE SEQUENCE [LARGE SCALE GENOMIC DNA]</scope>
    <source>
        <strain evidence="9 10">IOWA-ATCC</strain>
    </source>
</reference>
<sequence>MDQRTKFRNGLNYINVNNKYNEISRNMSGNEYMNSYYVDDYVDLPQNNRKRTYYESRRTGIKHRKNEINNTYVGNRNIINNSNSGINTSRINLMPEYEYETLYVASTEKQLDNINYSNDGNSYYQKRYYGNNNNNINMNMNINTNNCDNNNDNNHDITNYGLKPGYNIMLHSKNVNNNINSNYYHKYYDNNEIKKRRGLSSASGMLKYKDIGINEYRSYDSRGSSITYYNNSNKKVRYSDDSLDYSQDNELSREYRNRNNNNNNNNSNNNNMNNNYHNNNNNNNNTNSDEIEHFQWYVGQYLTSRYRILDIIGEGTFGRVFECEDLKRKRKVAIKVIRDVQRYTSAAKIEAEILRDINMEDKFGEYSYCVMLYNAFLFNNSNMCLVFEKLGPSLFDFLDGNCSRGFFLADIQNISEQFLLALSFLRKMKLTHTDLKLENILFTDNNYIWVNAPRHPGALIRRPVRPEIRLIDFGAATYEHDYHGSVINTRQYRAPEVILDLGWDMSSDMWGFGCILMELYTGVLLFKTHEHMEHLAMIEKIIEPFPDYMLKKAYNSSKSGKKYVNRLKISNNNNHHPSEEYKYILNWPEGSSSNTSIKRVNDCRPLENLVHKKHIMLAKFIRYILRPDPNLRPTPEMALRHEFFRYKFEEEI</sequence>
<dbReference type="InterPro" id="IPR011009">
    <property type="entry name" value="Kinase-like_dom_sf"/>
</dbReference>
<evidence type="ECO:0000256" key="3">
    <source>
        <dbReference type="ARBA" id="ARBA00022741"/>
    </source>
</evidence>
<gene>
    <name evidence="9" type="ORF">CPATCC_002016</name>
</gene>
<dbReference type="Gene3D" id="3.30.200.20">
    <property type="entry name" value="Phosphorylase Kinase, domain 1"/>
    <property type="match status" value="1"/>
</dbReference>
<dbReference type="InterPro" id="IPR000719">
    <property type="entry name" value="Prot_kinase_dom"/>
</dbReference>
<keyword evidence="2" id="KW-0808">Transferase</keyword>
<evidence type="ECO:0000256" key="2">
    <source>
        <dbReference type="ARBA" id="ARBA00022679"/>
    </source>
</evidence>
<dbReference type="GO" id="GO:0004674">
    <property type="term" value="F:protein serine/threonine kinase activity"/>
    <property type="evidence" value="ECO:0007669"/>
    <property type="project" value="UniProtKB-KW"/>
</dbReference>
<dbReference type="InterPro" id="IPR051175">
    <property type="entry name" value="CLK_kinases"/>
</dbReference>
<keyword evidence="1" id="KW-0723">Serine/threonine-protein kinase</keyword>
<evidence type="ECO:0000313" key="9">
    <source>
        <dbReference type="EMBL" id="QOY41460.1"/>
    </source>
</evidence>
<protein>
    <recommendedName>
        <fullName evidence="8">Protein kinase domain-containing protein</fullName>
    </recommendedName>
</protein>
<proteinExistence type="predicted"/>
<evidence type="ECO:0000256" key="5">
    <source>
        <dbReference type="ARBA" id="ARBA00022840"/>
    </source>
</evidence>
<feature type="region of interest" description="Disordered" evidence="7">
    <location>
        <begin position="255"/>
        <end position="287"/>
    </location>
</feature>
<evidence type="ECO:0000256" key="4">
    <source>
        <dbReference type="ARBA" id="ARBA00022777"/>
    </source>
</evidence>
<dbReference type="CDD" id="cd14134">
    <property type="entry name" value="PKc_CLK"/>
    <property type="match status" value="1"/>
</dbReference>
<dbReference type="InterPro" id="IPR008271">
    <property type="entry name" value="Ser/Thr_kinase_AS"/>
</dbReference>
<dbReference type="Proteomes" id="UP000593906">
    <property type="component" value="Chromosome 5"/>
</dbReference>
<evidence type="ECO:0000256" key="7">
    <source>
        <dbReference type="SAM" id="MobiDB-lite"/>
    </source>
</evidence>
<dbReference type="PROSITE" id="PS00107">
    <property type="entry name" value="PROTEIN_KINASE_ATP"/>
    <property type="match status" value="1"/>
</dbReference>
<keyword evidence="3 6" id="KW-0547">Nucleotide-binding</keyword>
<organism evidence="9 10">
    <name type="scientific">Cryptosporidium parvum</name>
    <dbReference type="NCBI Taxonomy" id="5807"/>
    <lineage>
        <taxon>Eukaryota</taxon>
        <taxon>Sar</taxon>
        <taxon>Alveolata</taxon>
        <taxon>Apicomplexa</taxon>
        <taxon>Conoidasida</taxon>
        <taxon>Coccidia</taxon>
        <taxon>Eucoccidiorida</taxon>
        <taxon>Eimeriorina</taxon>
        <taxon>Cryptosporidiidae</taxon>
        <taxon>Cryptosporidium</taxon>
    </lineage>
</organism>
<feature type="compositionally biased region" description="Low complexity" evidence="7">
    <location>
        <begin position="258"/>
        <end position="287"/>
    </location>
</feature>
<dbReference type="SUPFAM" id="SSF56112">
    <property type="entry name" value="Protein kinase-like (PK-like)"/>
    <property type="match status" value="1"/>
</dbReference>
<accession>A0A7S7LFB3</accession>
<dbReference type="EMBL" id="CP044418">
    <property type="protein sequence ID" value="QOY41460.1"/>
    <property type="molecule type" value="Genomic_DNA"/>
</dbReference>
<dbReference type="PROSITE" id="PS00108">
    <property type="entry name" value="PROTEIN_KINASE_ST"/>
    <property type="match status" value="1"/>
</dbReference>
<feature type="domain" description="Protein kinase" evidence="8">
    <location>
        <begin position="306"/>
        <end position="644"/>
    </location>
</feature>
<keyword evidence="4" id="KW-0418">Kinase</keyword>
<dbReference type="PROSITE" id="PS50011">
    <property type="entry name" value="PROTEIN_KINASE_DOM"/>
    <property type="match status" value="1"/>
</dbReference>
<keyword evidence="5 6" id="KW-0067">ATP-binding</keyword>